<evidence type="ECO:0000256" key="1">
    <source>
        <dbReference type="ARBA" id="ARBA00000085"/>
    </source>
</evidence>
<dbReference type="CDD" id="cd06225">
    <property type="entry name" value="HAMP"/>
    <property type="match status" value="1"/>
</dbReference>
<dbReference type="Pfam" id="PF02518">
    <property type="entry name" value="HATPase_c"/>
    <property type="match status" value="1"/>
</dbReference>
<reference evidence="17 18" key="1">
    <citation type="submission" date="2020-08" db="EMBL/GenBank/DDBJ databases">
        <title>Genome public.</title>
        <authorList>
            <person name="Liu C."/>
            <person name="Sun Q."/>
        </authorList>
    </citation>
    <scope>NUCLEOTIDE SEQUENCE [LARGE SCALE GENOMIC DNA]</scope>
    <source>
        <strain evidence="17 18">BX0805</strain>
    </source>
</reference>
<dbReference type="Pfam" id="PF00672">
    <property type="entry name" value="HAMP"/>
    <property type="match status" value="1"/>
</dbReference>
<keyword evidence="5" id="KW-0597">Phosphoprotein</keyword>
<keyword evidence="4" id="KW-1003">Cell membrane</keyword>
<dbReference type="SUPFAM" id="SSF47384">
    <property type="entry name" value="Homodimeric domain of signal transducing histidine kinase"/>
    <property type="match status" value="1"/>
</dbReference>
<evidence type="ECO:0000259" key="16">
    <source>
        <dbReference type="PROSITE" id="PS50885"/>
    </source>
</evidence>
<accession>A0ABR7ID93</accession>
<dbReference type="RefSeq" id="WP_022515670.1">
    <property type="nucleotide sequence ID" value="NZ_JACOQH010000011.1"/>
</dbReference>
<keyword evidence="11 14" id="KW-1133">Transmembrane helix</keyword>
<feature type="domain" description="HAMP" evidence="16">
    <location>
        <begin position="192"/>
        <end position="244"/>
    </location>
</feature>
<feature type="transmembrane region" description="Helical" evidence="14">
    <location>
        <begin position="171"/>
        <end position="195"/>
    </location>
</feature>
<dbReference type="Pfam" id="PF00512">
    <property type="entry name" value="HisKA"/>
    <property type="match status" value="1"/>
</dbReference>
<dbReference type="PROSITE" id="PS50109">
    <property type="entry name" value="HIS_KIN"/>
    <property type="match status" value="1"/>
</dbReference>
<dbReference type="Gene3D" id="3.30.565.10">
    <property type="entry name" value="Histidine kinase-like ATPase, C-terminal domain"/>
    <property type="match status" value="1"/>
</dbReference>
<dbReference type="SMART" id="SM00388">
    <property type="entry name" value="HisKA"/>
    <property type="match status" value="1"/>
</dbReference>
<evidence type="ECO:0000256" key="13">
    <source>
        <dbReference type="ARBA" id="ARBA00023136"/>
    </source>
</evidence>
<evidence type="ECO:0000313" key="17">
    <source>
        <dbReference type="EMBL" id="MBC5754836.1"/>
    </source>
</evidence>
<dbReference type="Gene3D" id="1.10.287.130">
    <property type="match status" value="1"/>
</dbReference>
<dbReference type="PANTHER" id="PTHR45528">
    <property type="entry name" value="SENSOR HISTIDINE KINASE CPXA"/>
    <property type="match status" value="1"/>
</dbReference>
<evidence type="ECO:0000256" key="12">
    <source>
        <dbReference type="ARBA" id="ARBA00023012"/>
    </source>
</evidence>
<comment type="caution">
    <text evidence="17">The sequence shown here is derived from an EMBL/GenBank/DDBJ whole genome shotgun (WGS) entry which is preliminary data.</text>
</comment>
<evidence type="ECO:0000313" key="18">
    <source>
        <dbReference type="Proteomes" id="UP000621540"/>
    </source>
</evidence>
<dbReference type="Gene3D" id="6.10.340.10">
    <property type="match status" value="1"/>
</dbReference>
<dbReference type="PROSITE" id="PS50885">
    <property type="entry name" value="HAMP"/>
    <property type="match status" value="1"/>
</dbReference>
<evidence type="ECO:0000256" key="2">
    <source>
        <dbReference type="ARBA" id="ARBA00004651"/>
    </source>
</evidence>
<dbReference type="EMBL" id="JACOQH010000011">
    <property type="protein sequence ID" value="MBC5754836.1"/>
    <property type="molecule type" value="Genomic_DNA"/>
</dbReference>
<dbReference type="GO" id="GO:0016301">
    <property type="term" value="F:kinase activity"/>
    <property type="evidence" value="ECO:0007669"/>
    <property type="project" value="UniProtKB-KW"/>
</dbReference>
<dbReference type="SUPFAM" id="SSF55874">
    <property type="entry name" value="ATPase domain of HSP90 chaperone/DNA topoisomerase II/histidine kinase"/>
    <property type="match status" value="1"/>
</dbReference>
<protein>
    <recommendedName>
        <fullName evidence="3">histidine kinase</fullName>
        <ecNumber evidence="3">2.7.13.3</ecNumber>
    </recommendedName>
</protein>
<proteinExistence type="predicted"/>
<keyword evidence="8" id="KW-0547">Nucleotide-binding</keyword>
<dbReference type="InterPro" id="IPR004358">
    <property type="entry name" value="Sig_transdc_His_kin-like_C"/>
</dbReference>
<evidence type="ECO:0000256" key="3">
    <source>
        <dbReference type="ARBA" id="ARBA00012438"/>
    </source>
</evidence>
<gene>
    <name evidence="17" type="ORF">H8Z76_12600</name>
</gene>
<name>A0ABR7ID93_9FIRM</name>
<sequence>MKKTLYWKLLLGYLIFGILGFILVSTVTAEVELHYLEKHTASDLYREATLVANKYAAEYYKNTMTLSDLNNQFEALDTYLSSEIWLINTDGDILVNSGAPVDLSNLERIDSFNATDFGSRYYQIGHFYNYFSQDYLSVFAPITVNYKVKGYIVIHKPLSVITSFNNRLLNFSYLTLGLLAACALLLIILFVFFVVHPIHKIAKSVARYADGDFSKKIDVHTNDEIGYLAASIDYMANEMNTLEEDQRKFVSNVSHDFRSPLTSIKGYVEAMLDGTIPPELQDKYLNIILFETERLNKLTNSILELNKYGSHGRTILDTGNFDINHVIKMTAMTFEGRCKEKHLSFELILTGQTLFVRADMSKIEQVVYNLIDNAIKFSHNDSTITIETTEKNGKVFVSVKDTGIGIPKDSLNKIWERFYKTDLSRGKDKKGTGLGLAIVKEIIQAHGENINVISTEGVGTEFIFTLPLAKEKSAGSEN</sequence>
<evidence type="ECO:0000256" key="7">
    <source>
        <dbReference type="ARBA" id="ARBA00022692"/>
    </source>
</evidence>
<comment type="catalytic activity">
    <reaction evidence="1">
        <text>ATP + protein L-histidine = ADP + protein N-phospho-L-histidine.</text>
        <dbReference type="EC" id="2.7.13.3"/>
    </reaction>
</comment>
<keyword evidence="10" id="KW-0067">ATP-binding</keyword>
<dbReference type="EC" id="2.7.13.3" evidence="3"/>
<comment type="subcellular location">
    <subcellularLocation>
        <location evidence="2">Cell membrane</location>
        <topology evidence="2">Multi-pass membrane protein</topology>
    </subcellularLocation>
</comment>
<dbReference type="Proteomes" id="UP000621540">
    <property type="component" value="Unassembled WGS sequence"/>
</dbReference>
<keyword evidence="12" id="KW-0902">Two-component regulatory system</keyword>
<dbReference type="SMART" id="SM00304">
    <property type="entry name" value="HAMP"/>
    <property type="match status" value="1"/>
</dbReference>
<evidence type="ECO:0000256" key="8">
    <source>
        <dbReference type="ARBA" id="ARBA00022741"/>
    </source>
</evidence>
<keyword evidence="13 14" id="KW-0472">Membrane</keyword>
<organism evidence="17 18">
    <name type="scientific">Roseburia yibonii</name>
    <dbReference type="NCBI Taxonomy" id="2763063"/>
    <lineage>
        <taxon>Bacteria</taxon>
        <taxon>Bacillati</taxon>
        <taxon>Bacillota</taxon>
        <taxon>Clostridia</taxon>
        <taxon>Lachnospirales</taxon>
        <taxon>Lachnospiraceae</taxon>
        <taxon>Roseburia</taxon>
    </lineage>
</organism>
<keyword evidence="6" id="KW-0808">Transferase</keyword>
<dbReference type="InterPro" id="IPR003661">
    <property type="entry name" value="HisK_dim/P_dom"/>
</dbReference>
<keyword evidence="18" id="KW-1185">Reference proteome</keyword>
<dbReference type="InterPro" id="IPR036097">
    <property type="entry name" value="HisK_dim/P_sf"/>
</dbReference>
<evidence type="ECO:0000256" key="9">
    <source>
        <dbReference type="ARBA" id="ARBA00022777"/>
    </source>
</evidence>
<dbReference type="CDD" id="cd00082">
    <property type="entry name" value="HisKA"/>
    <property type="match status" value="1"/>
</dbReference>
<dbReference type="InterPro" id="IPR036890">
    <property type="entry name" value="HATPase_C_sf"/>
</dbReference>
<dbReference type="SMART" id="SM00387">
    <property type="entry name" value="HATPase_c"/>
    <property type="match status" value="1"/>
</dbReference>
<dbReference type="InterPro" id="IPR003660">
    <property type="entry name" value="HAMP_dom"/>
</dbReference>
<evidence type="ECO:0000256" key="14">
    <source>
        <dbReference type="SAM" id="Phobius"/>
    </source>
</evidence>
<dbReference type="PRINTS" id="PR00344">
    <property type="entry name" value="BCTRLSENSOR"/>
</dbReference>
<feature type="domain" description="Histidine kinase" evidence="15">
    <location>
        <begin position="252"/>
        <end position="470"/>
    </location>
</feature>
<dbReference type="PANTHER" id="PTHR45528:SF1">
    <property type="entry name" value="SENSOR HISTIDINE KINASE CPXA"/>
    <property type="match status" value="1"/>
</dbReference>
<keyword evidence="7 14" id="KW-0812">Transmembrane</keyword>
<evidence type="ECO:0000259" key="15">
    <source>
        <dbReference type="PROSITE" id="PS50109"/>
    </source>
</evidence>
<dbReference type="SUPFAM" id="SSF158472">
    <property type="entry name" value="HAMP domain-like"/>
    <property type="match status" value="1"/>
</dbReference>
<evidence type="ECO:0000256" key="4">
    <source>
        <dbReference type="ARBA" id="ARBA00022475"/>
    </source>
</evidence>
<dbReference type="InterPro" id="IPR003594">
    <property type="entry name" value="HATPase_dom"/>
</dbReference>
<evidence type="ECO:0000256" key="6">
    <source>
        <dbReference type="ARBA" id="ARBA00022679"/>
    </source>
</evidence>
<evidence type="ECO:0000256" key="5">
    <source>
        <dbReference type="ARBA" id="ARBA00022553"/>
    </source>
</evidence>
<keyword evidence="9 17" id="KW-0418">Kinase</keyword>
<dbReference type="CDD" id="cd00075">
    <property type="entry name" value="HATPase"/>
    <property type="match status" value="1"/>
</dbReference>
<dbReference type="InterPro" id="IPR005467">
    <property type="entry name" value="His_kinase_dom"/>
</dbReference>
<dbReference type="InterPro" id="IPR050398">
    <property type="entry name" value="HssS/ArlS-like"/>
</dbReference>
<evidence type="ECO:0000256" key="10">
    <source>
        <dbReference type="ARBA" id="ARBA00022840"/>
    </source>
</evidence>
<evidence type="ECO:0000256" key="11">
    <source>
        <dbReference type="ARBA" id="ARBA00022989"/>
    </source>
</evidence>